<gene>
    <name evidence="1" type="ORF">P4T90_11755</name>
</gene>
<keyword evidence="2" id="KW-1185">Reference proteome</keyword>
<sequence>MRNQSNSKSIRKIAEALLNKGIPVELCKKTKTLKEECLRTVISSQH</sequence>
<dbReference type="RefSeq" id="WP_157090720.1">
    <property type="nucleotide sequence ID" value="NZ_JARMAB010000014.1"/>
</dbReference>
<organism evidence="1 2">
    <name type="scientific">Heyndrickxia acidicola</name>
    <dbReference type="NCBI Taxonomy" id="209389"/>
    <lineage>
        <taxon>Bacteria</taxon>
        <taxon>Bacillati</taxon>
        <taxon>Bacillota</taxon>
        <taxon>Bacilli</taxon>
        <taxon>Bacillales</taxon>
        <taxon>Bacillaceae</taxon>
        <taxon>Heyndrickxia</taxon>
    </lineage>
</organism>
<accession>A0ABU6MGE1</accession>
<evidence type="ECO:0000313" key="2">
    <source>
        <dbReference type="Proteomes" id="UP001341444"/>
    </source>
</evidence>
<protein>
    <submittedName>
        <fullName evidence="1">Uncharacterized protein</fullName>
    </submittedName>
</protein>
<comment type="caution">
    <text evidence="1">The sequence shown here is derived from an EMBL/GenBank/DDBJ whole genome shotgun (WGS) entry which is preliminary data.</text>
</comment>
<proteinExistence type="predicted"/>
<dbReference type="Proteomes" id="UP001341444">
    <property type="component" value="Unassembled WGS sequence"/>
</dbReference>
<reference evidence="1 2" key="1">
    <citation type="submission" date="2023-03" db="EMBL/GenBank/DDBJ databases">
        <title>Bacillus Genome Sequencing.</title>
        <authorList>
            <person name="Dunlap C."/>
        </authorList>
    </citation>
    <scope>NUCLEOTIDE SEQUENCE [LARGE SCALE GENOMIC DNA]</scope>
    <source>
        <strain evidence="1 2">B-23453</strain>
    </source>
</reference>
<dbReference type="EMBL" id="JARMAB010000014">
    <property type="protein sequence ID" value="MED1203742.1"/>
    <property type="molecule type" value="Genomic_DNA"/>
</dbReference>
<name>A0ABU6MGE1_9BACI</name>
<evidence type="ECO:0000313" key="1">
    <source>
        <dbReference type="EMBL" id="MED1203742.1"/>
    </source>
</evidence>